<evidence type="ECO:0000256" key="9">
    <source>
        <dbReference type="ARBA" id="ARBA00023264"/>
    </source>
</evidence>
<evidence type="ECO:0000313" key="10">
    <source>
        <dbReference type="EMBL" id="MDV2685635.1"/>
    </source>
</evidence>
<dbReference type="EC" id="1.1.1.261" evidence="10"/>
<dbReference type="Pfam" id="PF13685">
    <property type="entry name" value="Fe-ADH_2"/>
    <property type="match status" value="1"/>
</dbReference>
<evidence type="ECO:0000256" key="6">
    <source>
        <dbReference type="ARBA" id="ARBA00023027"/>
    </source>
</evidence>
<dbReference type="Gene3D" id="3.40.50.1970">
    <property type="match status" value="1"/>
</dbReference>
<reference evidence="10 11" key="1">
    <citation type="submission" date="2023-10" db="EMBL/GenBank/DDBJ databases">
        <title>Screening of Alkalihalobacillus lindianensis BZ-TG-R113 and Its Alleviation of Salt Stress on Rapeseed Growth.</title>
        <authorList>
            <person name="Zhao B."/>
            <person name="Guo T."/>
        </authorList>
    </citation>
    <scope>NUCLEOTIDE SEQUENCE [LARGE SCALE GENOMIC DNA]</scope>
    <source>
        <strain evidence="10 11">BZ-TG-R113</strain>
    </source>
</reference>
<dbReference type="PANTHER" id="PTHR43616">
    <property type="entry name" value="GLYCEROL DEHYDROGENASE"/>
    <property type="match status" value="1"/>
</dbReference>
<dbReference type="Proteomes" id="UP001287282">
    <property type="component" value="Unassembled WGS sequence"/>
</dbReference>
<evidence type="ECO:0000256" key="3">
    <source>
        <dbReference type="ARBA" id="ARBA00022723"/>
    </source>
</evidence>
<keyword evidence="8" id="KW-0594">Phospholipid biosynthesis</keyword>
<sequence>MESFNLWYGKHREACTCGSEHHLAVTERFEIGDEAFLLLRSFLSEKNYKNVLLVYDENTWEVAGAKVFSLLNGSGFHVKGSKIPANNQGDVIANEESIVHALLAASEETEVFIAVGAGTIHDITRFVSYKMGLPFISVPTAPSVDGFNSKGAPIVVRKKKVTFQTHAPVGLFADTKVLCNAPQEMVAAGFGDMLGKYTSLADWRFGHLTGGEPYCEAAAKMTEEALEACIGHARLIAEKNEKGIIELMNALIMSGLAMSLFGHSHPASGGEHHLSHYWEMKFLEEDRKQLLHGEKVGVSCALIADFYKEEKEKLLEASSEDAAKQIEKILAWIPEGNVLRKYLKQIGGSATLEDIGIEESLINESLASAHSIRDRKTMLRYLNESKMRTV</sequence>
<dbReference type="InterPro" id="IPR016205">
    <property type="entry name" value="Glycerol_DH"/>
</dbReference>
<dbReference type="SUPFAM" id="SSF56796">
    <property type="entry name" value="Dehydroquinate synthase-like"/>
    <property type="match status" value="1"/>
</dbReference>
<proteinExistence type="predicted"/>
<evidence type="ECO:0000256" key="2">
    <source>
        <dbReference type="ARBA" id="ARBA00022516"/>
    </source>
</evidence>
<dbReference type="PANTHER" id="PTHR43616:SF5">
    <property type="entry name" value="GLYCEROL DEHYDROGENASE 1"/>
    <property type="match status" value="1"/>
</dbReference>
<dbReference type="EMBL" id="JAWJBA010000004">
    <property type="protein sequence ID" value="MDV2685635.1"/>
    <property type="molecule type" value="Genomic_DNA"/>
</dbReference>
<evidence type="ECO:0000256" key="4">
    <source>
        <dbReference type="ARBA" id="ARBA00022857"/>
    </source>
</evidence>
<dbReference type="GO" id="GO:0050492">
    <property type="term" value="F:glycerol-1-phosphate dehydrogenase [NAD(P)+] activity"/>
    <property type="evidence" value="ECO:0007669"/>
    <property type="project" value="UniProtKB-EC"/>
</dbReference>
<protein>
    <submittedName>
        <fullName evidence="10">Sn-glycerol-1-phosphate dehydrogenase</fullName>
        <ecNumber evidence="10">1.1.1.261</ecNumber>
    </submittedName>
</protein>
<keyword evidence="11" id="KW-1185">Reference proteome</keyword>
<organism evidence="10 11">
    <name type="scientific">Alkalihalophilus lindianensis</name>
    <dbReference type="NCBI Taxonomy" id="1630542"/>
    <lineage>
        <taxon>Bacteria</taxon>
        <taxon>Bacillati</taxon>
        <taxon>Bacillota</taxon>
        <taxon>Bacilli</taxon>
        <taxon>Bacillales</taxon>
        <taxon>Bacillaceae</taxon>
        <taxon>Alkalihalophilus</taxon>
    </lineage>
</organism>
<keyword evidence="6" id="KW-0520">NAD</keyword>
<comment type="caution">
    <text evidence="10">The sequence shown here is derived from an EMBL/GenBank/DDBJ whole genome shotgun (WGS) entry which is preliminary data.</text>
</comment>
<keyword evidence="9" id="KW-1208">Phospholipid metabolism</keyword>
<gene>
    <name evidence="10" type="ORF">RYX56_14815</name>
</gene>
<keyword evidence="5 10" id="KW-0560">Oxidoreductase</keyword>
<dbReference type="InterPro" id="IPR032837">
    <property type="entry name" value="G1PDH"/>
</dbReference>
<evidence type="ECO:0000256" key="8">
    <source>
        <dbReference type="ARBA" id="ARBA00023209"/>
    </source>
</evidence>
<dbReference type="RefSeq" id="WP_317122805.1">
    <property type="nucleotide sequence ID" value="NZ_JAWJBA010000004.1"/>
</dbReference>
<evidence type="ECO:0000313" key="11">
    <source>
        <dbReference type="Proteomes" id="UP001287282"/>
    </source>
</evidence>
<keyword evidence="2" id="KW-0444">Lipid biosynthesis</keyword>
<keyword evidence="7" id="KW-0443">Lipid metabolism</keyword>
<dbReference type="CDD" id="cd08175">
    <property type="entry name" value="G1PDH"/>
    <property type="match status" value="1"/>
</dbReference>
<keyword evidence="4" id="KW-0521">NADP</keyword>
<evidence type="ECO:0000256" key="7">
    <source>
        <dbReference type="ARBA" id="ARBA00023098"/>
    </source>
</evidence>
<evidence type="ECO:0000256" key="1">
    <source>
        <dbReference type="ARBA" id="ARBA00022490"/>
    </source>
</evidence>
<evidence type="ECO:0000256" key="5">
    <source>
        <dbReference type="ARBA" id="ARBA00023002"/>
    </source>
</evidence>
<keyword evidence="3" id="KW-0479">Metal-binding</keyword>
<keyword evidence="1" id="KW-0963">Cytoplasm</keyword>
<dbReference type="Gene3D" id="1.20.1090.10">
    <property type="entry name" value="Dehydroquinate synthase-like - alpha domain"/>
    <property type="match status" value="1"/>
</dbReference>
<name>A0ABU3XCN4_9BACI</name>
<accession>A0ABU3XCN4</accession>